<dbReference type="STRING" id="1123349.SAMN02744037_02222"/>
<name>A0A1M6S083_9FIRM</name>
<accession>A0A1M6S083</accession>
<organism evidence="2 3">
    <name type="scientific">Tepidibacter formicigenes DSM 15518</name>
    <dbReference type="NCBI Taxonomy" id="1123349"/>
    <lineage>
        <taxon>Bacteria</taxon>
        <taxon>Bacillati</taxon>
        <taxon>Bacillota</taxon>
        <taxon>Clostridia</taxon>
        <taxon>Peptostreptococcales</taxon>
        <taxon>Peptostreptococcaceae</taxon>
        <taxon>Tepidibacter</taxon>
    </lineage>
</organism>
<dbReference type="Gene3D" id="3.30.420.130">
    <property type="entry name" value="Dinitrogenase iron-molybdenum cofactor biosynthesis domain"/>
    <property type="match status" value="1"/>
</dbReference>
<evidence type="ECO:0000259" key="1">
    <source>
        <dbReference type="Pfam" id="PF02579"/>
    </source>
</evidence>
<dbReference type="EMBL" id="FRAE01000064">
    <property type="protein sequence ID" value="SHK38050.1"/>
    <property type="molecule type" value="Genomic_DNA"/>
</dbReference>
<gene>
    <name evidence="2" type="ORF">SAMN02744037_02222</name>
</gene>
<dbReference type="PANTHER" id="PTHR42983">
    <property type="entry name" value="DINITROGENASE IRON-MOLYBDENUM COFACTOR PROTEIN-RELATED"/>
    <property type="match status" value="1"/>
</dbReference>
<dbReference type="PANTHER" id="PTHR42983:SF1">
    <property type="entry name" value="IRON-MOLYBDENUM PROTEIN"/>
    <property type="match status" value="1"/>
</dbReference>
<dbReference type="InterPro" id="IPR033913">
    <property type="entry name" value="MTH1175_dom"/>
</dbReference>
<proteinExistence type="predicted"/>
<protein>
    <submittedName>
        <fullName evidence="2">Predicted Fe-Mo cluster-binding protein, NifX family</fullName>
    </submittedName>
</protein>
<dbReference type="SUPFAM" id="SSF53146">
    <property type="entry name" value="Nitrogenase accessory factor-like"/>
    <property type="match status" value="1"/>
</dbReference>
<reference evidence="3" key="1">
    <citation type="submission" date="2016-11" db="EMBL/GenBank/DDBJ databases">
        <authorList>
            <person name="Varghese N."/>
            <person name="Submissions S."/>
        </authorList>
    </citation>
    <scope>NUCLEOTIDE SEQUENCE [LARGE SCALE GENOMIC DNA]</scope>
    <source>
        <strain evidence="3">DSM 15518</strain>
    </source>
</reference>
<dbReference type="Proteomes" id="UP000242497">
    <property type="component" value="Unassembled WGS sequence"/>
</dbReference>
<dbReference type="Pfam" id="PF02579">
    <property type="entry name" value="Nitro_FeMo-Co"/>
    <property type="match status" value="1"/>
</dbReference>
<dbReference type="CDD" id="cd00851">
    <property type="entry name" value="MTH1175"/>
    <property type="match status" value="1"/>
</dbReference>
<dbReference type="OrthoDB" id="280278at2"/>
<dbReference type="InterPro" id="IPR036105">
    <property type="entry name" value="DiNase_FeMo-co_biosyn_sf"/>
</dbReference>
<feature type="domain" description="Dinitrogenase iron-molybdenum cofactor biosynthesis" evidence="1">
    <location>
        <begin position="9"/>
        <end position="97"/>
    </location>
</feature>
<evidence type="ECO:0000313" key="2">
    <source>
        <dbReference type="EMBL" id="SHK38050.1"/>
    </source>
</evidence>
<evidence type="ECO:0000313" key="3">
    <source>
        <dbReference type="Proteomes" id="UP000242497"/>
    </source>
</evidence>
<sequence length="119" mass="12967">MKVAIAKEGNMVSGHFGHCEGFEVFDLENKTVVKREFIENPGHRPGFLPRFLAEKGINLIIAGGMGETAQVLFRENGVDVIVGVMGSLDDVIDKFIKGELKSTGSVCKEHQHEGDCGNH</sequence>
<dbReference type="InterPro" id="IPR003731">
    <property type="entry name" value="Di-Nase_FeMo-co_biosynth"/>
</dbReference>
<dbReference type="RefSeq" id="WP_072889994.1">
    <property type="nucleotide sequence ID" value="NZ_FRAE01000064.1"/>
</dbReference>
<dbReference type="AlphaFoldDB" id="A0A1M6S083"/>
<keyword evidence="3" id="KW-1185">Reference proteome</keyword>